<sequence>MTVSAKECAASDSIAADPEISPATSFATAMTRFASSASSTVPTLSVSARGSVPGSPAGVVRGSGAIVTTALVPRLRSRVTVRPPGLLGFLSCRALVPSAW</sequence>
<dbReference type="Proteomes" id="UP000629619">
    <property type="component" value="Unassembled WGS sequence"/>
</dbReference>
<organism evidence="1 2">
    <name type="scientific">Actinoplanes siamensis</name>
    <dbReference type="NCBI Taxonomy" id="1223317"/>
    <lineage>
        <taxon>Bacteria</taxon>
        <taxon>Bacillati</taxon>
        <taxon>Actinomycetota</taxon>
        <taxon>Actinomycetes</taxon>
        <taxon>Micromonosporales</taxon>
        <taxon>Micromonosporaceae</taxon>
        <taxon>Actinoplanes</taxon>
    </lineage>
</organism>
<name>A0A919KB17_9ACTN</name>
<gene>
    <name evidence="1" type="ORF">Asi03nite_07830</name>
</gene>
<comment type="caution">
    <text evidence="1">The sequence shown here is derived from an EMBL/GenBank/DDBJ whole genome shotgun (WGS) entry which is preliminary data.</text>
</comment>
<keyword evidence="2" id="KW-1185">Reference proteome</keyword>
<reference evidence="1" key="1">
    <citation type="submission" date="2021-01" db="EMBL/GenBank/DDBJ databases">
        <title>Whole genome shotgun sequence of Actinoplanes siamensis NBRC 109076.</title>
        <authorList>
            <person name="Komaki H."/>
            <person name="Tamura T."/>
        </authorList>
    </citation>
    <scope>NUCLEOTIDE SEQUENCE</scope>
    <source>
        <strain evidence="1">NBRC 109076</strain>
    </source>
</reference>
<protein>
    <submittedName>
        <fullName evidence="1">Uncharacterized protein</fullName>
    </submittedName>
</protein>
<evidence type="ECO:0000313" key="2">
    <source>
        <dbReference type="Proteomes" id="UP000629619"/>
    </source>
</evidence>
<dbReference type="EMBL" id="BOMW01000008">
    <property type="protein sequence ID" value="GIF03245.1"/>
    <property type="molecule type" value="Genomic_DNA"/>
</dbReference>
<accession>A0A919KB17</accession>
<evidence type="ECO:0000313" key="1">
    <source>
        <dbReference type="EMBL" id="GIF03245.1"/>
    </source>
</evidence>
<dbReference type="AlphaFoldDB" id="A0A919KB17"/>
<proteinExistence type="predicted"/>